<evidence type="ECO:0000259" key="2">
    <source>
        <dbReference type="Pfam" id="PF02120"/>
    </source>
</evidence>
<keyword evidence="3" id="KW-0969">Cilium</keyword>
<keyword evidence="3" id="KW-0966">Cell projection</keyword>
<reference evidence="3 4" key="1">
    <citation type="submission" date="2019-05" db="EMBL/GenBank/DDBJ databases">
        <title>Sulfitobacter sabulilitoris sp. nov., isolated from a marine sand.</title>
        <authorList>
            <person name="Yoon J.-H."/>
        </authorList>
    </citation>
    <scope>NUCLEOTIDE SEQUENCE [LARGE SCALE GENOMIC DNA]</scope>
    <source>
        <strain evidence="3 4">HSMS-29</strain>
    </source>
</reference>
<keyword evidence="4" id="KW-1185">Reference proteome</keyword>
<dbReference type="CDD" id="cd17470">
    <property type="entry name" value="T3SS_Flik_C"/>
    <property type="match status" value="1"/>
</dbReference>
<name>A0A5S3PEW5_9RHOB</name>
<accession>A0A5S3PEW5</accession>
<feature type="compositionally biased region" description="Polar residues" evidence="1">
    <location>
        <begin position="138"/>
        <end position="151"/>
    </location>
</feature>
<feature type="compositionally biased region" description="Basic and acidic residues" evidence="1">
    <location>
        <begin position="445"/>
        <end position="465"/>
    </location>
</feature>
<dbReference type="Pfam" id="PF02120">
    <property type="entry name" value="Flg_hook"/>
    <property type="match status" value="1"/>
</dbReference>
<organism evidence="3 4">
    <name type="scientific">Sulfitobacter sabulilitoris</name>
    <dbReference type="NCBI Taxonomy" id="2562655"/>
    <lineage>
        <taxon>Bacteria</taxon>
        <taxon>Pseudomonadati</taxon>
        <taxon>Pseudomonadota</taxon>
        <taxon>Alphaproteobacteria</taxon>
        <taxon>Rhodobacterales</taxon>
        <taxon>Roseobacteraceae</taxon>
        <taxon>Sulfitobacter</taxon>
    </lineage>
</organism>
<dbReference type="EMBL" id="VANS01000002">
    <property type="protein sequence ID" value="TMM52519.1"/>
    <property type="molecule type" value="Genomic_DNA"/>
</dbReference>
<comment type="caution">
    <text evidence="3">The sequence shown here is derived from an EMBL/GenBank/DDBJ whole genome shotgun (WGS) entry which is preliminary data.</text>
</comment>
<dbReference type="OrthoDB" id="7203912at2"/>
<evidence type="ECO:0000313" key="3">
    <source>
        <dbReference type="EMBL" id="TMM52519.1"/>
    </source>
</evidence>
<dbReference type="InterPro" id="IPR021136">
    <property type="entry name" value="Flagellar_hook_control-like_C"/>
</dbReference>
<feature type="region of interest" description="Disordered" evidence="1">
    <location>
        <begin position="440"/>
        <end position="488"/>
    </location>
</feature>
<dbReference type="InterPro" id="IPR038610">
    <property type="entry name" value="FliK-like_C_sf"/>
</dbReference>
<dbReference type="Gene3D" id="3.30.750.140">
    <property type="match status" value="1"/>
</dbReference>
<evidence type="ECO:0000256" key="1">
    <source>
        <dbReference type="SAM" id="MobiDB-lite"/>
    </source>
</evidence>
<proteinExistence type="predicted"/>
<feature type="compositionally biased region" description="Basic and acidic residues" evidence="1">
    <location>
        <begin position="52"/>
        <end position="64"/>
    </location>
</feature>
<sequence>MQATPFPFPALTRGPDADRPQTGSLTEKAPGPSFDAAYAVSEDTLRSGVASGRDRHSKADKPSGADDTDTPETQGPAETASIETEETEETSDLSPKGIETDQQDGSPPGCGSGTEIMSDDVRSRPGREAPPLPPIAAESQQPGFRTRTGQQRHAESIDTRQTHGPRVTAATHGAPVSQAIQAALQTVRRSGPSPDISADIPRSSRPEAQAADPLARPHRFDAVNSTRTDVPVAQSNPLRGAHDDSSAVSAAPPNAPPGSQRSARDSEEGWGSRSMPAANLPPVAAIPAAPVASFGPSAAGGLRSATPATAVTNHRLSVVDQSHFDPSEFLRPSSDPGLPVELRANASPATLPVLARPETPVLVARQMADALHRLPDRPVELTLNPEELGRVRMTLATHDAGITVTIVAERADTLDLMRRHIDQLNREFQDLGFDNIAFSFAGGQRGDDPDTPERDGPRAEGDKDVPSQPAIAAHSLSLGPADGLDLRL</sequence>
<dbReference type="Proteomes" id="UP000309550">
    <property type="component" value="Unassembled WGS sequence"/>
</dbReference>
<feature type="compositionally biased region" description="Polar residues" evidence="1">
    <location>
        <begin position="223"/>
        <end position="237"/>
    </location>
</feature>
<protein>
    <submittedName>
        <fullName evidence="3">Flagellar hook-length control protein FliK</fullName>
    </submittedName>
</protein>
<gene>
    <name evidence="3" type="ORF">FDT80_09575</name>
</gene>
<keyword evidence="3" id="KW-0282">Flagellum</keyword>
<dbReference type="AlphaFoldDB" id="A0A5S3PEW5"/>
<feature type="compositionally biased region" description="Basic and acidic residues" evidence="1">
    <location>
        <begin position="152"/>
        <end position="161"/>
    </location>
</feature>
<feature type="domain" description="Flagellar hook-length control protein-like C-terminal" evidence="2">
    <location>
        <begin position="379"/>
        <end position="445"/>
    </location>
</feature>
<feature type="region of interest" description="Disordered" evidence="1">
    <location>
        <begin position="1"/>
        <end position="276"/>
    </location>
</feature>
<feature type="compositionally biased region" description="Polar residues" evidence="1">
    <location>
        <begin position="178"/>
        <end position="188"/>
    </location>
</feature>
<evidence type="ECO:0000313" key="4">
    <source>
        <dbReference type="Proteomes" id="UP000309550"/>
    </source>
</evidence>